<dbReference type="Gene3D" id="2.60.120.260">
    <property type="entry name" value="Galactose-binding domain-like"/>
    <property type="match status" value="1"/>
</dbReference>
<protein>
    <recommendedName>
        <fullName evidence="3 6">Arabinogalactan endo-beta-1,4-galactanase</fullName>
        <ecNumber evidence="3 6">3.2.1.89</ecNumber>
    </recommendedName>
</protein>
<dbReference type="Proteomes" id="UP000630887">
    <property type="component" value="Unassembled WGS sequence"/>
</dbReference>
<dbReference type="PROSITE" id="PS50022">
    <property type="entry name" value="FA58C_3"/>
    <property type="match status" value="1"/>
</dbReference>
<feature type="chain" id="PRO_5039753058" description="Arabinogalactan endo-beta-1,4-galactanase" evidence="6">
    <location>
        <begin position="23"/>
        <end position="650"/>
    </location>
</feature>
<dbReference type="InterPro" id="IPR017853">
    <property type="entry name" value="GH"/>
</dbReference>
<comment type="similarity">
    <text evidence="2 6">Belongs to the glycosyl hydrolase 53 family.</text>
</comment>
<dbReference type="InterPro" id="IPR000421">
    <property type="entry name" value="FA58C"/>
</dbReference>
<dbReference type="GO" id="GO:0031218">
    <property type="term" value="F:arabinogalactan endo-1,4-beta-galactosidase activity"/>
    <property type="evidence" value="ECO:0007669"/>
    <property type="project" value="UniProtKB-EC"/>
</dbReference>
<comment type="caution">
    <text evidence="8">The sequence shown here is derived from an EMBL/GenBank/DDBJ whole genome shotgun (WGS) entry which is preliminary data.</text>
</comment>
<evidence type="ECO:0000256" key="4">
    <source>
        <dbReference type="ARBA" id="ARBA00022801"/>
    </source>
</evidence>
<dbReference type="InterPro" id="IPR011081">
    <property type="entry name" value="Big_4"/>
</dbReference>
<proteinExistence type="inferred from homology"/>
<dbReference type="AlphaFoldDB" id="A0A8J3P777"/>
<evidence type="ECO:0000256" key="1">
    <source>
        <dbReference type="ARBA" id="ARBA00001695"/>
    </source>
</evidence>
<evidence type="ECO:0000256" key="2">
    <source>
        <dbReference type="ARBA" id="ARBA00010687"/>
    </source>
</evidence>
<dbReference type="PANTHER" id="PTHR34983">
    <property type="entry name" value="ARABINOGALACTAN ENDO-BETA-1,4-GALACTANASE A"/>
    <property type="match status" value="1"/>
</dbReference>
<keyword evidence="5 6" id="KW-0326">Glycosidase</keyword>
<dbReference type="EC" id="3.2.1.89" evidence="3 6"/>
<keyword evidence="9" id="KW-1185">Reference proteome</keyword>
<dbReference type="Pfam" id="PF07532">
    <property type="entry name" value="Big_4"/>
    <property type="match status" value="1"/>
</dbReference>
<comment type="catalytic activity">
    <reaction evidence="1 6">
        <text>The enzyme specifically hydrolyzes (1-&gt;4)-beta-D-galactosidic linkages in type I arabinogalactans.</text>
        <dbReference type="EC" id="3.2.1.89"/>
    </reaction>
</comment>
<sequence>MRGKHTIRAPLAVVVATAVAFAGSVAGTAAPATAAAGDVTITPVESNLAGKPWVSAAASSASAKAARAIDGDPGTAWLASRQRAGEWLTLHLGGRYDNVRKVEVVFPDKGAVYQYVIDASSDGTTWTTVVDRTGSWVPGRGGVHLFTRPGTAHLRVTITRASPGAKIGISELSAFNYLRDDLVLGADLSYADQNTARDGLTYHVDDPAQAVDLLSFAKNAGMEYVRLRVFNDPRDERSHEYLDPAYQGLERTAAVAKSVADKGMGLGIDLHYSDHWADPSKQAKPTAWTSLSFADLTAEVYDYTHDYVQALVDQGTTPDKVAVGNELINGFLWGSERPQPWFADPADWCFTCYFNNDPAFVAQPGGGLLWDYFGSSDATERAAYDAAWDRFTTLQAAGIKAVRDVSAANGLDIKLETHVIIDDGRLDRTLEFWSQFLTRLKAKGQDIDVIAHSYYPEWHGSAEDYERNLHAIAAAHPGYELEIAETSHPANDWDGIPVPNSPYPKTAQGQADAYQRVFQIANDLPDNRGIGALVWEPANWQEMVDWGNSSWPVLNVFGSVEVYRKSDAERVLQDTVYTATPVRRAPRLPATVDVLTTADGSIAPVAVTWDAVPSGATSAPGEIVVNGTTAYGPVTAVVDVVRRLGPPIIA</sequence>
<feature type="domain" description="F5/8 type C" evidence="7">
    <location>
        <begin position="36"/>
        <end position="139"/>
    </location>
</feature>
<keyword evidence="4 6" id="KW-0378">Hydrolase</keyword>
<evidence type="ECO:0000313" key="9">
    <source>
        <dbReference type="Proteomes" id="UP000630887"/>
    </source>
</evidence>
<name>A0A8J3P777_9ACTN</name>
<organism evidence="8 9">
    <name type="scientific">Catellatospora coxensis</name>
    <dbReference type="NCBI Taxonomy" id="310354"/>
    <lineage>
        <taxon>Bacteria</taxon>
        <taxon>Bacillati</taxon>
        <taxon>Actinomycetota</taxon>
        <taxon>Actinomycetes</taxon>
        <taxon>Micromonosporales</taxon>
        <taxon>Micromonosporaceae</taxon>
        <taxon>Catellatospora</taxon>
    </lineage>
</organism>
<reference evidence="8 9" key="1">
    <citation type="submission" date="2021-01" db="EMBL/GenBank/DDBJ databases">
        <title>Whole genome shotgun sequence of Catellatospora coxensis NBRC 107359.</title>
        <authorList>
            <person name="Komaki H."/>
            <person name="Tamura T."/>
        </authorList>
    </citation>
    <scope>NUCLEOTIDE SEQUENCE [LARGE SCALE GENOMIC DNA]</scope>
    <source>
        <strain evidence="8 9">NBRC 107359</strain>
    </source>
</reference>
<evidence type="ECO:0000259" key="7">
    <source>
        <dbReference type="PROSITE" id="PS50022"/>
    </source>
</evidence>
<dbReference type="PANTHER" id="PTHR34983:SF1">
    <property type="entry name" value="ARABINOGALACTAN ENDO-BETA-1,4-GALACTANASE A"/>
    <property type="match status" value="1"/>
</dbReference>
<dbReference type="EMBL" id="BONI01000021">
    <property type="protein sequence ID" value="GIG06199.1"/>
    <property type="molecule type" value="Genomic_DNA"/>
</dbReference>
<evidence type="ECO:0000256" key="3">
    <source>
        <dbReference type="ARBA" id="ARBA00012556"/>
    </source>
</evidence>
<dbReference type="Gene3D" id="3.20.20.80">
    <property type="entry name" value="Glycosidases"/>
    <property type="match status" value="1"/>
</dbReference>
<feature type="signal peptide" evidence="6">
    <location>
        <begin position="1"/>
        <end position="22"/>
    </location>
</feature>
<dbReference type="SUPFAM" id="SSF51445">
    <property type="entry name" value="(Trans)glycosidases"/>
    <property type="match status" value="1"/>
</dbReference>
<gene>
    <name evidence="8" type="ORF">Cco03nite_28990</name>
</gene>
<dbReference type="RefSeq" id="WP_203692583.1">
    <property type="nucleotide sequence ID" value="NZ_BONI01000021.1"/>
</dbReference>
<dbReference type="Pfam" id="PF00754">
    <property type="entry name" value="F5_F8_type_C"/>
    <property type="match status" value="1"/>
</dbReference>
<dbReference type="Pfam" id="PF07745">
    <property type="entry name" value="Glyco_hydro_53"/>
    <property type="match status" value="1"/>
</dbReference>
<evidence type="ECO:0000256" key="6">
    <source>
        <dbReference type="RuleBase" id="RU361192"/>
    </source>
</evidence>
<dbReference type="InterPro" id="IPR011683">
    <property type="entry name" value="Glyco_hydro_53"/>
</dbReference>
<dbReference type="InterPro" id="IPR008979">
    <property type="entry name" value="Galactose-bd-like_sf"/>
</dbReference>
<accession>A0A8J3P777</accession>
<dbReference type="GO" id="GO:0045490">
    <property type="term" value="P:pectin catabolic process"/>
    <property type="evidence" value="ECO:0007669"/>
    <property type="project" value="TreeGrafter"/>
</dbReference>
<keyword evidence="6" id="KW-0732">Signal</keyword>
<dbReference type="GO" id="GO:0015926">
    <property type="term" value="F:glucosidase activity"/>
    <property type="evidence" value="ECO:0007669"/>
    <property type="project" value="InterPro"/>
</dbReference>
<evidence type="ECO:0000313" key="8">
    <source>
        <dbReference type="EMBL" id="GIG06199.1"/>
    </source>
</evidence>
<dbReference type="SUPFAM" id="SSF49785">
    <property type="entry name" value="Galactose-binding domain-like"/>
    <property type="match status" value="1"/>
</dbReference>
<evidence type="ECO:0000256" key="5">
    <source>
        <dbReference type="ARBA" id="ARBA00023295"/>
    </source>
</evidence>